<protein>
    <recommendedName>
        <fullName evidence="7">Adenosine 3'-phospho 5'-phosphosulfate transporter 2</fullName>
    </recommendedName>
    <alternativeName>
        <fullName evidence="8">PAPS transporter 2</fullName>
    </alternativeName>
    <alternativeName>
        <fullName evidence="9">Solute carrier family 35 member B3 homolog</fullName>
    </alternativeName>
</protein>
<feature type="transmembrane region" description="Helical" evidence="10">
    <location>
        <begin position="162"/>
        <end position="180"/>
    </location>
</feature>
<evidence type="ECO:0000256" key="5">
    <source>
        <dbReference type="ARBA" id="ARBA00022989"/>
    </source>
</evidence>
<proteinExistence type="inferred from homology"/>
<keyword evidence="5 10" id="KW-1133">Transmembrane helix</keyword>
<dbReference type="PANTHER" id="PTHR10778">
    <property type="entry name" value="SOLUTE CARRIER FAMILY 35 MEMBER B"/>
    <property type="match status" value="1"/>
</dbReference>
<dbReference type="EMBL" id="OE179782">
    <property type="protein sequence ID" value="CAD7569717.1"/>
    <property type="molecule type" value="Genomic_DNA"/>
</dbReference>
<feature type="transmembrane region" description="Helical" evidence="10">
    <location>
        <begin position="80"/>
        <end position="102"/>
    </location>
</feature>
<feature type="transmembrane region" description="Helical" evidence="10">
    <location>
        <begin position="46"/>
        <end position="68"/>
    </location>
</feature>
<dbReference type="AlphaFoldDB" id="A0A7R9IZ73"/>
<feature type="transmembrane region" description="Helical" evidence="10">
    <location>
        <begin position="333"/>
        <end position="351"/>
    </location>
</feature>
<evidence type="ECO:0000256" key="2">
    <source>
        <dbReference type="ARBA" id="ARBA00010694"/>
    </source>
</evidence>
<keyword evidence="4 10" id="KW-0812">Transmembrane</keyword>
<dbReference type="Pfam" id="PF08449">
    <property type="entry name" value="UAA"/>
    <property type="match status" value="1"/>
</dbReference>
<evidence type="ECO:0000256" key="8">
    <source>
        <dbReference type="ARBA" id="ARBA00041866"/>
    </source>
</evidence>
<feature type="transmembrane region" description="Helical" evidence="10">
    <location>
        <begin position="108"/>
        <end position="125"/>
    </location>
</feature>
<comment type="subcellular location">
    <subcellularLocation>
        <location evidence="1">Golgi apparatus membrane</location>
        <topology evidence="1">Multi-pass membrane protein</topology>
    </subcellularLocation>
</comment>
<feature type="transmembrane region" description="Helical" evidence="10">
    <location>
        <begin position="279"/>
        <end position="299"/>
    </location>
</feature>
<evidence type="ECO:0000313" key="11">
    <source>
        <dbReference type="EMBL" id="CAD7569717.1"/>
    </source>
</evidence>
<evidence type="ECO:0000256" key="3">
    <source>
        <dbReference type="ARBA" id="ARBA00022448"/>
    </source>
</evidence>
<evidence type="ECO:0000256" key="6">
    <source>
        <dbReference type="ARBA" id="ARBA00023136"/>
    </source>
</evidence>
<gene>
    <name evidence="11" type="ORF">TCMB3V08_LOCUS2446</name>
</gene>
<dbReference type="SUPFAM" id="SSF103481">
    <property type="entry name" value="Multidrug resistance efflux transporter EmrE"/>
    <property type="match status" value="1"/>
</dbReference>
<evidence type="ECO:0000256" key="9">
    <source>
        <dbReference type="ARBA" id="ARBA00042729"/>
    </source>
</evidence>
<comment type="similarity">
    <text evidence="2">Belongs to the nucleotide-sugar transporter family. SLC35B subfamily.</text>
</comment>
<feature type="transmembrane region" description="Helical" evidence="10">
    <location>
        <begin position="132"/>
        <end position="150"/>
    </location>
</feature>
<dbReference type="InterPro" id="IPR013657">
    <property type="entry name" value="SCL35B1-4/HUT1"/>
</dbReference>
<evidence type="ECO:0000256" key="10">
    <source>
        <dbReference type="SAM" id="Phobius"/>
    </source>
</evidence>
<dbReference type="InterPro" id="IPR037185">
    <property type="entry name" value="EmrE-like"/>
</dbReference>
<evidence type="ECO:0000256" key="1">
    <source>
        <dbReference type="ARBA" id="ARBA00004653"/>
    </source>
</evidence>
<feature type="transmembrane region" description="Helical" evidence="10">
    <location>
        <begin position="195"/>
        <end position="213"/>
    </location>
</feature>
<reference evidence="11" key="1">
    <citation type="submission" date="2020-11" db="EMBL/GenBank/DDBJ databases">
        <authorList>
            <person name="Tran Van P."/>
        </authorList>
    </citation>
    <scope>NUCLEOTIDE SEQUENCE</scope>
</reference>
<accession>A0A7R9IZ73</accession>
<dbReference type="GO" id="GO:0000139">
    <property type="term" value="C:Golgi membrane"/>
    <property type="evidence" value="ECO:0007669"/>
    <property type="project" value="UniProtKB-SubCell"/>
</dbReference>
<keyword evidence="6 10" id="KW-0472">Membrane</keyword>
<evidence type="ECO:0000256" key="4">
    <source>
        <dbReference type="ARBA" id="ARBA00022692"/>
    </source>
</evidence>
<feature type="transmembrane region" description="Helical" evidence="10">
    <location>
        <begin position="306"/>
        <end position="327"/>
    </location>
</feature>
<evidence type="ECO:0000256" key="7">
    <source>
        <dbReference type="ARBA" id="ARBA00039669"/>
    </source>
</evidence>
<dbReference type="GO" id="GO:0046964">
    <property type="term" value="F:3'-phosphoadenosine 5'-phosphosulfate transmembrane transporter activity"/>
    <property type="evidence" value="ECO:0007669"/>
    <property type="project" value="TreeGrafter"/>
</dbReference>
<dbReference type="GO" id="GO:0005789">
    <property type="term" value="C:endoplasmic reticulum membrane"/>
    <property type="evidence" value="ECO:0007669"/>
    <property type="project" value="TreeGrafter"/>
</dbReference>
<name>A0A7R9IZ73_TIMCA</name>
<organism evidence="11">
    <name type="scientific">Timema californicum</name>
    <name type="common">California timema</name>
    <name type="synonym">Walking stick</name>
    <dbReference type="NCBI Taxonomy" id="61474"/>
    <lineage>
        <taxon>Eukaryota</taxon>
        <taxon>Metazoa</taxon>
        <taxon>Ecdysozoa</taxon>
        <taxon>Arthropoda</taxon>
        <taxon>Hexapoda</taxon>
        <taxon>Insecta</taxon>
        <taxon>Pterygota</taxon>
        <taxon>Neoptera</taxon>
        <taxon>Polyneoptera</taxon>
        <taxon>Phasmatodea</taxon>
        <taxon>Timematodea</taxon>
        <taxon>Timematoidea</taxon>
        <taxon>Timematidae</taxon>
        <taxon>Timema</taxon>
    </lineage>
</organism>
<dbReference type="PANTHER" id="PTHR10778:SF8">
    <property type="entry name" value="ADENOSINE 3'-PHOSPHO 5'-PHOSPHOSULFATE TRANSPORTER 2"/>
    <property type="match status" value="1"/>
</dbReference>
<keyword evidence="3" id="KW-0813">Transport</keyword>
<sequence length="393" mass="43656">MDICKENYPQFTQPRFEPRSPPSSAVKLNTTSALANYATEAGFKPFGWYLTLVQFAYYSVFGYVEMTLRRISGRKIPLKTYLVLALLTLGTMGFSNSSLGYLNYPTQVIFKCCKLIPVLIGGILIQKKSYGLLDFLAAGSMCVGLTLFTLADSQMSPNFNTLGVMMISCALLCDAVIGNLQEKSMKTYKATNTEVVLYSYSIGFVYLFVIMLVSGDLVKGILFCSKVELEEVNPHLRGGRMENHLGKTTLSSPDRDSNLDLPVLSSRAQHDKRHPKETYGYGLLFSLSGYLGIQIVLTLVRTCGALAAATVTTCRKAVTIVISFIFFSKLFTFQYVWSGLIVVLGIYLNIYSKNQGKTSLKNCCAKLNQVPKWALSRVQHKSYPTDKRLLADV</sequence>